<dbReference type="EMBL" id="CAJPDS010000014">
    <property type="protein sequence ID" value="CAF9914347.1"/>
    <property type="molecule type" value="Genomic_DNA"/>
</dbReference>
<feature type="chain" id="PRO_5034193945" evidence="1">
    <location>
        <begin position="20"/>
        <end position="181"/>
    </location>
</feature>
<evidence type="ECO:0000256" key="1">
    <source>
        <dbReference type="SAM" id="SignalP"/>
    </source>
</evidence>
<organism evidence="2 3">
    <name type="scientific">Heterodermia speciosa</name>
    <dbReference type="NCBI Taxonomy" id="116794"/>
    <lineage>
        <taxon>Eukaryota</taxon>
        <taxon>Fungi</taxon>
        <taxon>Dikarya</taxon>
        <taxon>Ascomycota</taxon>
        <taxon>Pezizomycotina</taxon>
        <taxon>Lecanoromycetes</taxon>
        <taxon>OSLEUM clade</taxon>
        <taxon>Lecanoromycetidae</taxon>
        <taxon>Caliciales</taxon>
        <taxon>Physciaceae</taxon>
        <taxon>Heterodermia</taxon>
    </lineage>
</organism>
<proteinExistence type="predicted"/>
<accession>A0A8H3I464</accession>
<dbReference type="Proteomes" id="UP000664521">
    <property type="component" value="Unassembled WGS sequence"/>
</dbReference>
<feature type="signal peptide" evidence="1">
    <location>
        <begin position="1"/>
        <end position="19"/>
    </location>
</feature>
<name>A0A8H3I464_9LECA</name>
<keyword evidence="3" id="KW-1185">Reference proteome</keyword>
<evidence type="ECO:0000313" key="2">
    <source>
        <dbReference type="EMBL" id="CAF9914347.1"/>
    </source>
</evidence>
<dbReference type="OrthoDB" id="5385152at2759"/>
<reference evidence="2" key="1">
    <citation type="submission" date="2021-03" db="EMBL/GenBank/DDBJ databases">
        <authorList>
            <person name="Tagirdzhanova G."/>
        </authorList>
    </citation>
    <scope>NUCLEOTIDE SEQUENCE</scope>
</reference>
<evidence type="ECO:0000313" key="3">
    <source>
        <dbReference type="Proteomes" id="UP000664521"/>
    </source>
</evidence>
<keyword evidence="1" id="KW-0732">Signal</keyword>
<comment type="caution">
    <text evidence="2">The sequence shown here is derived from an EMBL/GenBank/DDBJ whole genome shotgun (WGS) entry which is preliminary data.</text>
</comment>
<protein>
    <submittedName>
        <fullName evidence="2">Uncharacterized protein</fullName>
    </submittedName>
</protein>
<gene>
    <name evidence="2" type="ORF">HETSPECPRED_001956</name>
</gene>
<sequence length="181" mass="20167">MQIIGFLILSCFAFELILAASRPECFPTRPACLQPQVSECREALMHMRHTDPGFVTVFGRHIPWKKNSMDVPRIWQSMPRNCAVKLDVIEPEATDSFRLRYLAMQGEEIIDACIIGGTKCGGIINVGPRMVMQLQIGYYSAILPPHRTDPPANVFLTRPAAALNRSLSRNEDVAAAPSARE</sequence>
<dbReference type="AlphaFoldDB" id="A0A8H3I464"/>